<dbReference type="AlphaFoldDB" id="A0A1T4SDL8"/>
<evidence type="ECO:0000256" key="4">
    <source>
        <dbReference type="RuleBase" id="RU003744"/>
    </source>
</evidence>
<dbReference type="OrthoDB" id="9807134at2"/>
<dbReference type="Proteomes" id="UP000190135">
    <property type="component" value="Unassembled WGS sequence"/>
</dbReference>
<evidence type="ECO:0000256" key="1">
    <source>
        <dbReference type="ARBA" id="ARBA00004196"/>
    </source>
</evidence>
<name>A0A1T4SDL8_9HYPH</name>
<dbReference type="Gene3D" id="3.40.190.10">
    <property type="entry name" value="Periplasmic binding protein-like II"/>
    <property type="match status" value="2"/>
</dbReference>
<protein>
    <submittedName>
        <fullName evidence="7">Amino acid ABC transporter substrate-binding protein, PAAT family</fullName>
    </submittedName>
</protein>
<evidence type="ECO:0000313" key="7">
    <source>
        <dbReference type="EMBL" id="SKA26236.1"/>
    </source>
</evidence>
<gene>
    <name evidence="7" type="ORF">SAMN05428963_11051</name>
</gene>
<accession>A0A1T4SDL8</accession>
<dbReference type="PANTHER" id="PTHR35936">
    <property type="entry name" value="MEMBRANE-BOUND LYTIC MUREIN TRANSGLYCOSYLASE F"/>
    <property type="match status" value="1"/>
</dbReference>
<keyword evidence="8" id="KW-1185">Reference proteome</keyword>
<proteinExistence type="inferred from homology"/>
<organism evidence="7 8">
    <name type="scientific">Consotaella salsifontis</name>
    <dbReference type="NCBI Taxonomy" id="1365950"/>
    <lineage>
        <taxon>Bacteria</taxon>
        <taxon>Pseudomonadati</taxon>
        <taxon>Pseudomonadota</taxon>
        <taxon>Alphaproteobacteria</taxon>
        <taxon>Hyphomicrobiales</taxon>
        <taxon>Aurantimonadaceae</taxon>
        <taxon>Consotaella</taxon>
    </lineage>
</organism>
<dbReference type="RefSeq" id="WP_078709158.1">
    <property type="nucleotide sequence ID" value="NZ_FUXL01000010.1"/>
</dbReference>
<evidence type="ECO:0000256" key="2">
    <source>
        <dbReference type="ARBA" id="ARBA00010333"/>
    </source>
</evidence>
<feature type="chain" id="PRO_5013092058" evidence="5">
    <location>
        <begin position="20"/>
        <end position="284"/>
    </location>
</feature>
<dbReference type="InterPro" id="IPR001638">
    <property type="entry name" value="Solute-binding_3/MltF_N"/>
</dbReference>
<feature type="domain" description="Solute-binding protein family 3/N-terminal" evidence="6">
    <location>
        <begin position="30"/>
        <end position="275"/>
    </location>
</feature>
<dbReference type="SUPFAM" id="SSF53850">
    <property type="entry name" value="Periplasmic binding protein-like II"/>
    <property type="match status" value="1"/>
</dbReference>
<dbReference type="Pfam" id="PF00497">
    <property type="entry name" value="SBP_bac_3"/>
    <property type="match status" value="1"/>
</dbReference>
<dbReference type="GO" id="GO:0030313">
    <property type="term" value="C:cell envelope"/>
    <property type="evidence" value="ECO:0007669"/>
    <property type="project" value="UniProtKB-SubCell"/>
</dbReference>
<comment type="subcellular location">
    <subcellularLocation>
        <location evidence="1">Cell envelope</location>
    </subcellularLocation>
</comment>
<keyword evidence="3 5" id="KW-0732">Signal</keyword>
<dbReference type="PANTHER" id="PTHR35936:SF19">
    <property type="entry name" value="AMINO-ACID-BINDING PROTEIN YXEM-RELATED"/>
    <property type="match status" value="1"/>
</dbReference>
<dbReference type="InterPro" id="IPR018313">
    <property type="entry name" value="SBP_3_CS"/>
</dbReference>
<evidence type="ECO:0000259" key="6">
    <source>
        <dbReference type="SMART" id="SM00062"/>
    </source>
</evidence>
<dbReference type="SMART" id="SM00062">
    <property type="entry name" value="PBPb"/>
    <property type="match status" value="1"/>
</dbReference>
<evidence type="ECO:0000256" key="3">
    <source>
        <dbReference type="ARBA" id="ARBA00022729"/>
    </source>
</evidence>
<dbReference type="STRING" id="1365950.SAMN05428963_11051"/>
<comment type="similarity">
    <text evidence="2 4">Belongs to the bacterial solute-binding protein 3 family.</text>
</comment>
<sequence>MTKTLSLLALVAASALAVAAAPAAAKDWSHVKVGIEGAFPPWNTLDAEGKLAGFDVDLINDLCKRAKVECELIAGPWSGMIPSLQAGKYDVIMTMGINDKRKEVIDFTTPYANGVASFLMPKDAAELPMTGEKLNLNDKDKADPVMKEIGDMLDGKTVGVVASTSQEQLINAYFGDKVTVRSYQNSGERDLDIKSGRIDAGFDSGVYETSMLAKEGDAELKMSGPLLKGAMLATNVALGIRKGEPELQALFDKAIDAAAQDGTIRELSVKWSKLDLTPDQSISK</sequence>
<feature type="signal peptide" evidence="5">
    <location>
        <begin position="1"/>
        <end position="19"/>
    </location>
</feature>
<dbReference type="EMBL" id="FUXL01000010">
    <property type="protein sequence ID" value="SKA26236.1"/>
    <property type="molecule type" value="Genomic_DNA"/>
</dbReference>
<reference evidence="7 8" key="1">
    <citation type="submission" date="2017-02" db="EMBL/GenBank/DDBJ databases">
        <authorList>
            <person name="Peterson S.W."/>
        </authorList>
    </citation>
    <scope>NUCLEOTIDE SEQUENCE [LARGE SCALE GENOMIC DNA]</scope>
    <source>
        <strain evidence="7 8">USBA 369</strain>
    </source>
</reference>
<evidence type="ECO:0000313" key="8">
    <source>
        <dbReference type="Proteomes" id="UP000190135"/>
    </source>
</evidence>
<evidence type="ECO:0000256" key="5">
    <source>
        <dbReference type="SAM" id="SignalP"/>
    </source>
</evidence>
<dbReference type="PROSITE" id="PS01039">
    <property type="entry name" value="SBP_BACTERIAL_3"/>
    <property type="match status" value="1"/>
</dbReference>